<dbReference type="EMBL" id="AMGV01000013">
    <property type="protein sequence ID" value="KEF53542.1"/>
    <property type="molecule type" value="Genomic_DNA"/>
</dbReference>
<reference evidence="2 3" key="1">
    <citation type="submission" date="2013-03" db="EMBL/GenBank/DDBJ databases">
        <title>The Genome Sequence of Exophiala aquamarina CBS 119918.</title>
        <authorList>
            <consortium name="The Broad Institute Genomics Platform"/>
            <person name="Cuomo C."/>
            <person name="de Hoog S."/>
            <person name="Gorbushina A."/>
            <person name="Walker B."/>
            <person name="Young S.K."/>
            <person name="Zeng Q."/>
            <person name="Gargeya S."/>
            <person name="Fitzgerald M."/>
            <person name="Haas B."/>
            <person name="Abouelleil A."/>
            <person name="Allen A.W."/>
            <person name="Alvarado L."/>
            <person name="Arachchi H.M."/>
            <person name="Berlin A.M."/>
            <person name="Chapman S.B."/>
            <person name="Gainer-Dewar J."/>
            <person name="Goldberg J."/>
            <person name="Griggs A."/>
            <person name="Gujja S."/>
            <person name="Hansen M."/>
            <person name="Howarth C."/>
            <person name="Imamovic A."/>
            <person name="Ireland A."/>
            <person name="Larimer J."/>
            <person name="McCowan C."/>
            <person name="Murphy C."/>
            <person name="Pearson M."/>
            <person name="Poon T.W."/>
            <person name="Priest M."/>
            <person name="Roberts A."/>
            <person name="Saif S."/>
            <person name="Shea T."/>
            <person name="Sisk P."/>
            <person name="Sykes S."/>
            <person name="Wortman J."/>
            <person name="Nusbaum C."/>
            <person name="Birren B."/>
        </authorList>
    </citation>
    <scope>NUCLEOTIDE SEQUENCE [LARGE SCALE GENOMIC DNA]</scope>
    <source>
        <strain evidence="2 3">CBS 119918</strain>
    </source>
</reference>
<name>A0A072P1I3_9EURO</name>
<dbReference type="SUPFAM" id="SSF51556">
    <property type="entry name" value="Metallo-dependent hydrolases"/>
    <property type="match status" value="1"/>
</dbReference>
<dbReference type="STRING" id="1182545.A0A072P1I3"/>
<dbReference type="HOGENOM" id="CLU_023620_3_0_1"/>
<dbReference type="Pfam" id="PF01979">
    <property type="entry name" value="Amidohydro_1"/>
    <property type="match status" value="1"/>
</dbReference>
<proteinExistence type="predicted"/>
<organism evidence="2 3">
    <name type="scientific">Exophiala aquamarina CBS 119918</name>
    <dbReference type="NCBI Taxonomy" id="1182545"/>
    <lineage>
        <taxon>Eukaryota</taxon>
        <taxon>Fungi</taxon>
        <taxon>Dikarya</taxon>
        <taxon>Ascomycota</taxon>
        <taxon>Pezizomycotina</taxon>
        <taxon>Eurotiomycetes</taxon>
        <taxon>Chaetothyriomycetidae</taxon>
        <taxon>Chaetothyriales</taxon>
        <taxon>Herpotrichiellaceae</taxon>
        <taxon>Exophiala</taxon>
    </lineage>
</organism>
<sequence length="170" mass="18559">MGGGGVASPTDKIEHIQFSDEEIRAIVTVANNAGTYVTSHAYTPRALQQSVRATARLMAEKYCFLTPTLVTYATMARFSGFLPPASAKKNEKVLQEGLRATTIASQAGVTIRFGTDLLELLHFAQSHEFGLRSQVQSPLDILRSATINPACMLGQEQFLGQIFPDLPRIF</sequence>
<dbReference type="RefSeq" id="XP_013256132.1">
    <property type="nucleotide sequence ID" value="XM_013400678.1"/>
</dbReference>
<dbReference type="VEuPathDB" id="FungiDB:A1O9_10517"/>
<dbReference type="InterPro" id="IPR051781">
    <property type="entry name" value="Metallo-dep_Hydrolase"/>
</dbReference>
<dbReference type="Proteomes" id="UP000027920">
    <property type="component" value="Unassembled WGS sequence"/>
</dbReference>
<accession>A0A072P1I3</accession>
<dbReference type="PANTHER" id="PTHR43135">
    <property type="entry name" value="ALPHA-D-RIBOSE 1-METHYLPHOSPHONATE 5-TRIPHOSPHATE DIPHOSPHATASE"/>
    <property type="match status" value="1"/>
</dbReference>
<evidence type="ECO:0000313" key="3">
    <source>
        <dbReference type="Proteomes" id="UP000027920"/>
    </source>
</evidence>
<dbReference type="AlphaFoldDB" id="A0A072P1I3"/>
<protein>
    <recommendedName>
        <fullName evidence="1">Amidohydrolase-related domain-containing protein</fullName>
    </recommendedName>
</protein>
<dbReference type="InterPro" id="IPR006680">
    <property type="entry name" value="Amidohydro-rel"/>
</dbReference>
<feature type="domain" description="Amidohydrolase-related" evidence="1">
    <location>
        <begin position="3"/>
        <end position="162"/>
    </location>
</feature>
<comment type="caution">
    <text evidence="2">The sequence shown here is derived from an EMBL/GenBank/DDBJ whole genome shotgun (WGS) entry which is preliminary data.</text>
</comment>
<dbReference type="PANTHER" id="PTHR43135:SF3">
    <property type="entry name" value="ALPHA-D-RIBOSE 1-METHYLPHOSPHONATE 5-TRIPHOSPHATE DIPHOSPHATASE"/>
    <property type="match status" value="1"/>
</dbReference>
<dbReference type="GO" id="GO:0016787">
    <property type="term" value="F:hydrolase activity"/>
    <property type="evidence" value="ECO:0007669"/>
    <property type="project" value="InterPro"/>
</dbReference>
<keyword evidence="3" id="KW-1185">Reference proteome</keyword>
<evidence type="ECO:0000259" key="1">
    <source>
        <dbReference type="Pfam" id="PF01979"/>
    </source>
</evidence>
<dbReference type="InterPro" id="IPR032466">
    <property type="entry name" value="Metal_Hydrolase"/>
</dbReference>
<evidence type="ECO:0000313" key="2">
    <source>
        <dbReference type="EMBL" id="KEF53542.1"/>
    </source>
</evidence>
<gene>
    <name evidence="2" type="ORF">A1O9_10517</name>
</gene>
<dbReference type="OrthoDB" id="194468at2759"/>
<dbReference type="GeneID" id="25285421"/>
<dbReference type="Gene3D" id="3.20.20.140">
    <property type="entry name" value="Metal-dependent hydrolases"/>
    <property type="match status" value="1"/>
</dbReference>